<evidence type="ECO:0000313" key="3">
    <source>
        <dbReference type="Proteomes" id="UP000192277"/>
    </source>
</evidence>
<dbReference type="Gene3D" id="2.60.40.1120">
    <property type="entry name" value="Carboxypeptidase-like, regulatory domain"/>
    <property type="match status" value="1"/>
</dbReference>
<dbReference type="Pfam" id="PF13620">
    <property type="entry name" value="CarboxypepD_reg"/>
    <property type="match status" value="1"/>
</dbReference>
<dbReference type="SUPFAM" id="SSF56935">
    <property type="entry name" value="Porins"/>
    <property type="match status" value="1"/>
</dbReference>
<organism evidence="2 3">
    <name type="scientific">Niastella koreensis</name>
    <dbReference type="NCBI Taxonomy" id="354356"/>
    <lineage>
        <taxon>Bacteria</taxon>
        <taxon>Pseudomonadati</taxon>
        <taxon>Bacteroidota</taxon>
        <taxon>Chitinophagia</taxon>
        <taxon>Chitinophagales</taxon>
        <taxon>Chitinophagaceae</taxon>
        <taxon>Niastella</taxon>
    </lineage>
</organism>
<dbReference type="EMBL" id="LWBO01000003">
    <property type="protein sequence ID" value="OQP53090.1"/>
    <property type="molecule type" value="Genomic_DNA"/>
</dbReference>
<name>A0ABX3P5B3_9BACT</name>
<protein>
    <recommendedName>
        <fullName evidence="1">Outer membrane protein beta-barrel domain-containing protein</fullName>
    </recommendedName>
</protein>
<dbReference type="Proteomes" id="UP000192277">
    <property type="component" value="Unassembled WGS sequence"/>
</dbReference>
<evidence type="ECO:0000313" key="2">
    <source>
        <dbReference type="EMBL" id="OQP53090.1"/>
    </source>
</evidence>
<reference evidence="2 3" key="1">
    <citation type="submission" date="2016-04" db="EMBL/GenBank/DDBJ databases">
        <authorList>
            <person name="Chen L."/>
            <person name="Zhuang W."/>
            <person name="Wang G."/>
        </authorList>
    </citation>
    <scope>NUCLEOTIDE SEQUENCE [LARGE SCALE GENOMIC DNA]</scope>
    <source>
        <strain evidence="3">GR20</strain>
    </source>
</reference>
<dbReference type="SUPFAM" id="SSF49452">
    <property type="entry name" value="Starch-binding domain-like"/>
    <property type="match status" value="1"/>
</dbReference>
<proteinExistence type="predicted"/>
<dbReference type="RefSeq" id="WP_014218378.1">
    <property type="nucleotide sequence ID" value="NZ_LWBO01000003.1"/>
</dbReference>
<dbReference type="InterPro" id="IPR041700">
    <property type="entry name" value="OMP_b-brl_3"/>
</dbReference>
<gene>
    <name evidence="2" type="ORF">A4D02_22065</name>
</gene>
<accession>A0ABX3P5B3</accession>
<feature type="domain" description="Outer membrane protein beta-barrel" evidence="1">
    <location>
        <begin position="470"/>
        <end position="785"/>
    </location>
</feature>
<comment type="caution">
    <text evidence="2">The sequence shown here is derived from an EMBL/GenBank/DDBJ whole genome shotgun (WGS) entry which is preliminary data.</text>
</comment>
<dbReference type="InterPro" id="IPR013784">
    <property type="entry name" value="Carb-bd-like_fold"/>
</dbReference>
<sequence length="941" mass="106110">MAGVPLFPMLKTTILLALVFIISVPVLAQQAVLKGTVIDTSEKRNLSNTVIALLRPADSVLVSFTRSNTTGQFSLQKLPPGKFIVMVTRPAYADYYDHVDLTPGATIDLGKISMTLKSQLLAEVVVQHKLGAIRIKGDTTEYIADSFKLSAGATVEDLLKILPGIQVDKDGKITAQGEAVQKVLVDGEEFFSDDPTIATRGLTADAVEKVQSFDKKSDQATFTGIDDGQKTKTINLQLKEDRKKGYFGKVELGSDFNKYWSNNAMFNAFKGKRKFAAYGIMSNTGKTGLDWREGMNYGSGNDMEMTTDDNGGMMFIGGGGNDGEFGNSDYWGEGLPKGWTGGMHYSNKWNNDKIHLSGNYQYNKLNSDAQGNTFSQNIIGDTILYTNEFGNSFSTRDRNRLDALYEVQLDSNSSIKVTAQGSRGNTFTQSTFHQESLSNLEGSDTLSVIDRRTTVDGNNKNFNSSLLWRQKFNKKGRTLSISAKQNYTENDSKGIFASDNNYYKHGVVDSIRILDQQKLSESSSSAFNARVSYTEPLSKRSLLEFNYSIDNNHRLSHITTLEKDAVTSKEYGKQIDSLSNDYRFTVFTQSGGINYRYARPKRINYSFGMNISNAAYMRKDLKGDSVANYSFTNFFPQANLTWTVNGNSSIRFNYNGATQAPSIDQIQPIRDITNQLNIREGNPDLKQAFRHRFRISYNSYKLLSERSIWGAINFSTTQHDFSTNNFIDLSTGRKISQPVNVDGNYQSNGYVNFQQKVGKKGLRLGLGTNFNQNHNSNLINGQANENNSYAYGGGPTVSYFIEKKWGVWLWTNFNQNISKTSLNSSVVTRYWTQNHNLDFWATLPWKIEIRSDCEFNLRQKTSVFEKNNNSIKWDGSIDRKLFRNDVARLRFSVHDLLNQNIGFNRNINSNFISERTYNTIKRNFLVTFIWNFSKNGKPMDW</sequence>
<dbReference type="Pfam" id="PF14905">
    <property type="entry name" value="OMP_b-brl_3"/>
    <property type="match status" value="1"/>
</dbReference>
<keyword evidence="3" id="KW-1185">Reference proteome</keyword>
<evidence type="ECO:0000259" key="1">
    <source>
        <dbReference type="Pfam" id="PF14905"/>
    </source>
</evidence>